<accession>D2VU51</accession>
<evidence type="ECO:0000256" key="2">
    <source>
        <dbReference type="ARBA" id="ARBA00010254"/>
    </source>
</evidence>
<evidence type="ECO:0000259" key="16">
    <source>
        <dbReference type="Pfam" id="PF16205"/>
    </source>
</evidence>
<dbReference type="GO" id="GO:0003723">
    <property type="term" value="F:RNA binding"/>
    <property type="evidence" value="ECO:0007669"/>
    <property type="project" value="UniProtKB-KW"/>
</dbReference>
<protein>
    <recommendedName>
        <fullName evidence="13">Small ribosomal subunit protein uS17</fullName>
    </recommendedName>
    <alternativeName>
        <fullName evidence="14">40S ribosomal protein S11</fullName>
    </alternativeName>
</protein>
<dbReference type="PROSITE" id="PS00056">
    <property type="entry name" value="RIBOSOMAL_S17"/>
    <property type="match status" value="1"/>
</dbReference>
<dbReference type="InterPro" id="IPR019979">
    <property type="entry name" value="Ribosomal_uS17_CS"/>
</dbReference>
<dbReference type="GO" id="GO:0022627">
    <property type="term" value="C:cytosolic small ribosomal subunit"/>
    <property type="evidence" value="ECO:0007669"/>
    <property type="project" value="TreeGrafter"/>
</dbReference>
<organism evidence="18">
    <name type="scientific">Naegleria gruberi</name>
    <name type="common">Amoeba</name>
    <dbReference type="NCBI Taxonomy" id="5762"/>
    <lineage>
        <taxon>Eukaryota</taxon>
        <taxon>Discoba</taxon>
        <taxon>Heterolobosea</taxon>
        <taxon>Tetramitia</taxon>
        <taxon>Eutetramitia</taxon>
        <taxon>Vahlkampfiidae</taxon>
        <taxon>Naegleria</taxon>
    </lineage>
</organism>
<evidence type="ECO:0000256" key="6">
    <source>
        <dbReference type="ARBA" id="ARBA00022884"/>
    </source>
</evidence>
<evidence type="ECO:0000256" key="14">
    <source>
        <dbReference type="ARBA" id="ARBA00035471"/>
    </source>
</evidence>
<keyword evidence="18" id="KW-1185">Reference proteome</keyword>
<sequence>MSIELSVQNQRAFQKQESVFLGNKRGLLKKLKDGKITDQERRKVRFFKNIGLGFSTPKTAIQGQYIDKKCPFTGNVSIRGRILRGVVKSHKMARTLIVRRDYLKYEKKYNRYEKRHKNVAAHISPAFEAHEGDVVVIGECRPLSKTVRFNVVKVEKKGSKKSFELF</sequence>
<dbReference type="eggNOG" id="KOG1728">
    <property type="taxonomic scope" value="Eukaryota"/>
</dbReference>
<evidence type="ECO:0000256" key="4">
    <source>
        <dbReference type="ARBA" id="ARBA00022490"/>
    </source>
</evidence>
<dbReference type="Gene3D" id="2.40.50.1000">
    <property type="match status" value="1"/>
</dbReference>
<dbReference type="EMBL" id="GG738898">
    <property type="protein sequence ID" value="EFC39569.1"/>
    <property type="molecule type" value="Genomic_DNA"/>
</dbReference>
<evidence type="ECO:0000256" key="7">
    <source>
        <dbReference type="ARBA" id="ARBA00022934"/>
    </source>
</evidence>
<keyword evidence="5" id="KW-0597">Phosphoprotein</keyword>
<dbReference type="Pfam" id="PF16205">
    <property type="entry name" value="Ribosomal_S17_N"/>
    <property type="match status" value="1"/>
</dbReference>
<dbReference type="VEuPathDB" id="AmoebaDB:NAEGRDRAFT_56310"/>
<dbReference type="Pfam" id="PF00366">
    <property type="entry name" value="Ribosomal_S17"/>
    <property type="match status" value="1"/>
</dbReference>
<dbReference type="PANTHER" id="PTHR10744:SF9">
    <property type="entry name" value="40S RIBOSOMAL PROTEIN S11-RELATED"/>
    <property type="match status" value="1"/>
</dbReference>
<keyword evidence="12" id="KW-0449">Lipoprotein</keyword>
<dbReference type="PANTHER" id="PTHR10744">
    <property type="entry name" value="40S RIBOSOMAL PROTEIN S11 FAMILY MEMBER"/>
    <property type="match status" value="1"/>
</dbReference>
<evidence type="ECO:0000313" key="17">
    <source>
        <dbReference type="EMBL" id="EFC39569.1"/>
    </source>
</evidence>
<dbReference type="OrthoDB" id="10254436at2759"/>
<dbReference type="SUPFAM" id="SSF50249">
    <property type="entry name" value="Nucleic acid-binding proteins"/>
    <property type="match status" value="1"/>
</dbReference>
<dbReference type="OMA" id="DYEKCPF"/>
<evidence type="ECO:0000256" key="13">
    <source>
        <dbReference type="ARBA" id="ARBA00035164"/>
    </source>
</evidence>
<keyword evidence="3" id="KW-0488">Methylation</keyword>
<keyword evidence="10" id="KW-0564">Palmitate</keyword>
<keyword evidence="6" id="KW-0694">RNA-binding</keyword>
<gene>
    <name evidence="17" type="ORF">NAEGRDRAFT_56310</name>
</gene>
<evidence type="ECO:0000256" key="3">
    <source>
        <dbReference type="ARBA" id="ARBA00022481"/>
    </source>
</evidence>
<name>D2VU51_NAEGR</name>
<evidence type="ECO:0000256" key="5">
    <source>
        <dbReference type="ARBA" id="ARBA00022553"/>
    </source>
</evidence>
<evidence type="ECO:0000256" key="15">
    <source>
        <dbReference type="RuleBase" id="RU003872"/>
    </source>
</evidence>
<dbReference type="InParanoid" id="D2VU51"/>
<evidence type="ECO:0000256" key="9">
    <source>
        <dbReference type="ARBA" id="ARBA00022990"/>
    </source>
</evidence>
<dbReference type="CDD" id="cd00364">
    <property type="entry name" value="Ribosomal_uS17"/>
    <property type="match status" value="1"/>
</dbReference>
<keyword evidence="7" id="KW-0164">Citrullination</keyword>
<dbReference type="NCBIfam" id="TIGR03630">
    <property type="entry name" value="uS17_arch"/>
    <property type="match status" value="1"/>
</dbReference>
<dbReference type="GO" id="GO:0003735">
    <property type="term" value="F:structural constituent of ribosome"/>
    <property type="evidence" value="ECO:0007669"/>
    <property type="project" value="InterPro"/>
</dbReference>
<dbReference type="InterPro" id="IPR028333">
    <property type="entry name" value="Ribosomal_uS17_arc/euk"/>
</dbReference>
<keyword evidence="11 15" id="KW-0687">Ribonucleoprotein</keyword>
<dbReference type="InterPro" id="IPR012340">
    <property type="entry name" value="NA-bd_OB-fold"/>
</dbReference>
<dbReference type="FunCoup" id="D2VU51">
    <property type="interactions" value="344"/>
</dbReference>
<dbReference type="STRING" id="5762.D2VU51"/>
<dbReference type="KEGG" id="ngr:NAEGRDRAFT_56310"/>
<dbReference type="PRINTS" id="PR00973">
    <property type="entry name" value="RIBOSOMALS17"/>
</dbReference>
<keyword evidence="8 15" id="KW-0689">Ribosomal protein</keyword>
<dbReference type="AlphaFoldDB" id="D2VU51"/>
<comment type="similarity">
    <text evidence="2 15">Belongs to the universal ribosomal protein uS17 family.</text>
</comment>
<comment type="subcellular location">
    <subcellularLocation>
        <location evidence="1">Cytoplasm</location>
    </subcellularLocation>
</comment>
<evidence type="ECO:0000256" key="12">
    <source>
        <dbReference type="ARBA" id="ARBA00023288"/>
    </source>
</evidence>
<evidence type="ECO:0000256" key="10">
    <source>
        <dbReference type="ARBA" id="ARBA00023139"/>
    </source>
</evidence>
<evidence type="ECO:0000256" key="11">
    <source>
        <dbReference type="ARBA" id="ARBA00023274"/>
    </source>
</evidence>
<keyword evidence="9" id="KW-0007">Acetylation</keyword>
<reference evidence="17 18" key="1">
    <citation type="journal article" date="2010" name="Cell">
        <title>The genome of Naegleria gruberi illuminates early eukaryotic versatility.</title>
        <authorList>
            <person name="Fritz-Laylin L.K."/>
            <person name="Prochnik S.E."/>
            <person name="Ginger M.L."/>
            <person name="Dacks J.B."/>
            <person name="Carpenter M.L."/>
            <person name="Field M.C."/>
            <person name="Kuo A."/>
            <person name="Paredez A."/>
            <person name="Chapman J."/>
            <person name="Pham J."/>
            <person name="Shu S."/>
            <person name="Neupane R."/>
            <person name="Cipriano M."/>
            <person name="Mancuso J."/>
            <person name="Tu H."/>
            <person name="Salamov A."/>
            <person name="Lindquist E."/>
            <person name="Shapiro H."/>
            <person name="Lucas S."/>
            <person name="Grigoriev I.V."/>
            <person name="Cande W.Z."/>
            <person name="Fulton C."/>
            <person name="Rokhsar D.S."/>
            <person name="Dawson S.C."/>
        </authorList>
    </citation>
    <scope>NUCLEOTIDE SEQUENCE [LARGE SCALE GENOMIC DNA]</scope>
    <source>
        <strain evidence="17 18">NEG-M</strain>
    </source>
</reference>
<dbReference type="GeneID" id="8855736"/>
<dbReference type="Proteomes" id="UP000006671">
    <property type="component" value="Unassembled WGS sequence"/>
</dbReference>
<dbReference type="FunFam" id="2.40.50.1000:FF:000008">
    <property type="entry name" value="40S ribosomal protein S11"/>
    <property type="match status" value="1"/>
</dbReference>
<feature type="domain" description="Small ribosomal subunit protein uS17 N-terminal" evidence="16">
    <location>
        <begin position="8"/>
        <end position="83"/>
    </location>
</feature>
<evidence type="ECO:0000256" key="1">
    <source>
        <dbReference type="ARBA" id="ARBA00004496"/>
    </source>
</evidence>
<dbReference type="GO" id="GO:0006412">
    <property type="term" value="P:translation"/>
    <property type="evidence" value="ECO:0007669"/>
    <property type="project" value="InterPro"/>
</dbReference>
<evidence type="ECO:0000313" key="18">
    <source>
        <dbReference type="Proteomes" id="UP000006671"/>
    </source>
</evidence>
<proteinExistence type="inferred from homology"/>
<dbReference type="RefSeq" id="XP_002672313.1">
    <property type="nucleotide sequence ID" value="XM_002672267.1"/>
</dbReference>
<evidence type="ECO:0000256" key="8">
    <source>
        <dbReference type="ARBA" id="ARBA00022980"/>
    </source>
</evidence>
<keyword evidence="4" id="KW-0963">Cytoplasm</keyword>
<dbReference type="InterPro" id="IPR032440">
    <property type="entry name" value="Ribosomal_uS17_N"/>
</dbReference>
<dbReference type="InterPro" id="IPR000266">
    <property type="entry name" value="Ribosomal_uS17"/>
</dbReference>